<protein>
    <recommendedName>
        <fullName evidence="1">DUF4470 domain-containing protein</fullName>
    </recommendedName>
</protein>
<dbReference type="EMBL" id="CADCXU010023113">
    <property type="protein sequence ID" value="CAB0010682.1"/>
    <property type="molecule type" value="Genomic_DNA"/>
</dbReference>
<keyword evidence="3" id="KW-1185">Reference proteome</keyword>
<evidence type="ECO:0000313" key="3">
    <source>
        <dbReference type="Proteomes" id="UP000479000"/>
    </source>
</evidence>
<dbReference type="Pfam" id="PF14737">
    <property type="entry name" value="DUF4470"/>
    <property type="match status" value="1"/>
</dbReference>
<sequence length="55" mass="6069">MLWGYSPAQDLLGALLEIRPEGMGEGRTVNILLAACSDPRHILQTVAKFYTHDAK</sequence>
<organism evidence="2 3">
    <name type="scientific">Nesidiocoris tenuis</name>
    <dbReference type="NCBI Taxonomy" id="355587"/>
    <lineage>
        <taxon>Eukaryota</taxon>
        <taxon>Metazoa</taxon>
        <taxon>Ecdysozoa</taxon>
        <taxon>Arthropoda</taxon>
        <taxon>Hexapoda</taxon>
        <taxon>Insecta</taxon>
        <taxon>Pterygota</taxon>
        <taxon>Neoptera</taxon>
        <taxon>Paraneoptera</taxon>
        <taxon>Hemiptera</taxon>
        <taxon>Heteroptera</taxon>
        <taxon>Panheteroptera</taxon>
        <taxon>Cimicomorpha</taxon>
        <taxon>Miridae</taxon>
        <taxon>Dicyphina</taxon>
        <taxon>Nesidiocoris</taxon>
    </lineage>
</organism>
<accession>A0A6H5H4W0</accession>
<dbReference type="AlphaFoldDB" id="A0A6H5H4W0"/>
<gene>
    <name evidence="2" type="ORF">NTEN_LOCUS15708</name>
</gene>
<evidence type="ECO:0000313" key="2">
    <source>
        <dbReference type="EMBL" id="CAB0010682.1"/>
    </source>
</evidence>
<feature type="non-terminal residue" evidence="2">
    <location>
        <position position="55"/>
    </location>
</feature>
<proteinExistence type="predicted"/>
<dbReference type="InterPro" id="IPR027974">
    <property type="entry name" value="DUF4470"/>
</dbReference>
<feature type="domain" description="DUF4470" evidence="1">
    <location>
        <begin position="2"/>
        <end position="49"/>
    </location>
</feature>
<name>A0A6H5H4W0_9HEMI</name>
<reference evidence="2 3" key="1">
    <citation type="submission" date="2020-02" db="EMBL/GenBank/DDBJ databases">
        <authorList>
            <person name="Ferguson B K."/>
        </authorList>
    </citation>
    <scope>NUCLEOTIDE SEQUENCE [LARGE SCALE GENOMIC DNA]</scope>
</reference>
<dbReference type="Proteomes" id="UP000479000">
    <property type="component" value="Unassembled WGS sequence"/>
</dbReference>
<dbReference type="OrthoDB" id="538817at2759"/>
<evidence type="ECO:0000259" key="1">
    <source>
        <dbReference type="Pfam" id="PF14737"/>
    </source>
</evidence>